<reference evidence="2" key="1">
    <citation type="submission" date="2024-05" db="EMBL/GenBank/DDBJ databases">
        <title>The Natural Products Discovery Center: Release of the First 8490 Sequenced Strains for Exploring Actinobacteria Biosynthetic Diversity.</title>
        <authorList>
            <person name="Kalkreuter E."/>
            <person name="Kautsar S.A."/>
            <person name="Yang D."/>
            <person name="Bader C.D."/>
            <person name="Teijaro C.N."/>
            <person name="Fluegel L."/>
            <person name="Davis C.M."/>
            <person name="Simpson J.R."/>
            <person name="Lauterbach L."/>
            <person name="Steele A.D."/>
            <person name="Gui C."/>
            <person name="Meng S."/>
            <person name="Li G."/>
            <person name="Viehrig K."/>
            <person name="Ye F."/>
            <person name="Su P."/>
            <person name="Kiefer A.F."/>
            <person name="Nichols A."/>
            <person name="Cepeda A.J."/>
            <person name="Yan W."/>
            <person name="Fan B."/>
            <person name="Jiang Y."/>
            <person name="Adhikari A."/>
            <person name="Zheng C.-J."/>
            <person name="Schuster L."/>
            <person name="Cowan T.M."/>
            <person name="Smanski M.J."/>
            <person name="Chevrette M.G."/>
            <person name="de Carvalho L.P.S."/>
            <person name="Shen B."/>
        </authorList>
    </citation>
    <scope>NUCLEOTIDE SEQUENCE</scope>
    <source>
        <strain evidence="2">NPDC080035</strain>
    </source>
</reference>
<gene>
    <name evidence="2" type="ORF">AAME72_03145</name>
</gene>
<dbReference type="AlphaFoldDB" id="A0AAU7GFX4"/>
<evidence type="ECO:0000259" key="1">
    <source>
        <dbReference type="PROSITE" id="PS51186"/>
    </source>
</evidence>
<dbReference type="PROSITE" id="PS51186">
    <property type="entry name" value="GNAT"/>
    <property type="match status" value="1"/>
</dbReference>
<dbReference type="RefSeq" id="WP_348788784.1">
    <property type="nucleotide sequence ID" value="NZ_CP157390.1"/>
</dbReference>
<dbReference type="CDD" id="cd04301">
    <property type="entry name" value="NAT_SF"/>
    <property type="match status" value="1"/>
</dbReference>
<dbReference type="Gene3D" id="3.40.630.30">
    <property type="match status" value="1"/>
</dbReference>
<accession>A0AAU7GFX4</accession>
<feature type="domain" description="N-acetyltransferase" evidence="1">
    <location>
        <begin position="24"/>
        <end position="193"/>
    </location>
</feature>
<organism evidence="2">
    <name type="scientific">Leifsonia sp. NPDC080035</name>
    <dbReference type="NCBI Taxonomy" id="3143936"/>
    <lineage>
        <taxon>Bacteria</taxon>
        <taxon>Bacillati</taxon>
        <taxon>Actinomycetota</taxon>
        <taxon>Actinomycetes</taxon>
        <taxon>Micrococcales</taxon>
        <taxon>Microbacteriaceae</taxon>
        <taxon>Leifsonia</taxon>
    </lineage>
</organism>
<dbReference type="Pfam" id="PF00583">
    <property type="entry name" value="Acetyltransf_1"/>
    <property type="match status" value="1"/>
</dbReference>
<name>A0AAU7GFX4_9MICO</name>
<protein>
    <submittedName>
        <fullName evidence="2">GNAT family N-acetyltransferase</fullName>
    </submittedName>
</protein>
<proteinExistence type="predicted"/>
<dbReference type="InterPro" id="IPR000182">
    <property type="entry name" value="GNAT_dom"/>
</dbReference>
<evidence type="ECO:0000313" key="2">
    <source>
        <dbReference type="EMBL" id="XBM48863.1"/>
    </source>
</evidence>
<dbReference type="InterPro" id="IPR016181">
    <property type="entry name" value="Acyl_CoA_acyltransferase"/>
</dbReference>
<dbReference type="GO" id="GO:0016747">
    <property type="term" value="F:acyltransferase activity, transferring groups other than amino-acyl groups"/>
    <property type="evidence" value="ECO:0007669"/>
    <property type="project" value="InterPro"/>
</dbReference>
<dbReference type="SUPFAM" id="SSF55729">
    <property type="entry name" value="Acyl-CoA N-acyltransferases (Nat)"/>
    <property type="match status" value="2"/>
</dbReference>
<dbReference type="EMBL" id="CP157390">
    <property type="protein sequence ID" value="XBM48863.1"/>
    <property type="molecule type" value="Genomic_DNA"/>
</dbReference>
<sequence length="361" mass="38624">MSSRPAFTISALTVPESIDAPDAAEFIGFAAVRYAVIAELRGDTSPLPAPEVAAAELLPNWRDEGNTSLGLVATVDGRVVGRGNVVLPADGAECWAAVAVLPEHRGAGIGSALYRGLERIAVDAGRRIIQNQTDFPAGIGGDSLPAPTGYGSVPLGLASTRFALRFGFSLEQVGRLSGFSLPGDSDLMAAHLSESSAAASGYRTVTWQGRTPEDWVDAIALMRTRMSTDTPNAGIEMSDVWTAERVRAVDDLWEASPRTILTTIAVHESTGEPAGFTELDVPAEHDRPVEQMDTLVLAGHRGRRLGMLLKLTNLRELSARFPHSAEVQTMNAEDNRHMLDVNEAVGFRPLAYSARWKKVVG</sequence>